<dbReference type="GeneID" id="85444001"/>
<evidence type="ECO:0008006" key="4">
    <source>
        <dbReference type="Google" id="ProtNLM"/>
    </source>
</evidence>
<name>A0AAD8PLI2_9PEZI</name>
<accession>A0AAD8PLI2</accession>
<feature type="chain" id="PRO_5042075302" description="Secreted protein" evidence="1">
    <location>
        <begin position="19"/>
        <end position="98"/>
    </location>
</feature>
<reference evidence="2" key="1">
    <citation type="submission" date="2021-06" db="EMBL/GenBank/DDBJ databases">
        <title>Comparative genomics, transcriptomics and evolutionary studies reveal genomic signatures of adaptation to plant cell wall in hemibiotrophic fungi.</title>
        <authorList>
            <consortium name="DOE Joint Genome Institute"/>
            <person name="Baroncelli R."/>
            <person name="Diaz J.F."/>
            <person name="Benocci T."/>
            <person name="Peng M."/>
            <person name="Battaglia E."/>
            <person name="Haridas S."/>
            <person name="Andreopoulos W."/>
            <person name="Labutti K."/>
            <person name="Pangilinan J."/>
            <person name="Floch G.L."/>
            <person name="Makela M.R."/>
            <person name="Henrissat B."/>
            <person name="Grigoriev I.V."/>
            <person name="Crouch J.A."/>
            <person name="De Vries R.P."/>
            <person name="Sukno S.A."/>
            <person name="Thon M.R."/>
        </authorList>
    </citation>
    <scope>NUCLEOTIDE SEQUENCE</scope>
    <source>
        <strain evidence="2">CBS 125086</strain>
    </source>
</reference>
<evidence type="ECO:0000256" key="1">
    <source>
        <dbReference type="SAM" id="SignalP"/>
    </source>
</evidence>
<organism evidence="2 3">
    <name type="scientific">Colletotrichum navitas</name>
    <dbReference type="NCBI Taxonomy" id="681940"/>
    <lineage>
        <taxon>Eukaryota</taxon>
        <taxon>Fungi</taxon>
        <taxon>Dikarya</taxon>
        <taxon>Ascomycota</taxon>
        <taxon>Pezizomycotina</taxon>
        <taxon>Sordariomycetes</taxon>
        <taxon>Hypocreomycetidae</taxon>
        <taxon>Glomerellales</taxon>
        <taxon>Glomerellaceae</taxon>
        <taxon>Colletotrichum</taxon>
        <taxon>Colletotrichum graminicola species complex</taxon>
    </lineage>
</organism>
<dbReference type="EMBL" id="JAHLJV010000119">
    <property type="protein sequence ID" value="KAK1569900.1"/>
    <property type="molecule type" value="Genomic_DNA"/>
</dbReference>
<dbReference type="AlphaFoldDB" id="A0AAD8PLI2"/>
<comment type="caution">
    <text evidence="2">The sequence shown here is derived from an EMBL/GenBank/DDBJ whole genome shotgun (WGS) entry which is preliminary data.</text>
</comment>
<keyword evidence="3" id="KW-1185">Reference proteome</keyword>
<evidence type="ECO:0000313" key="3">
    <source>
        <dbReference type="Proteomes" id="UP001230504"/>
    </source>
</evidence>
<proteinExistence type="predicted"/>
<dbReference type="Proteomes" id="UP001230504">
    <property type="component" value="Unassembled WGS sequence"/>
</dbReference>
<keyword evidence="1" id="KW-0732">Signal</keyword>
<evidence type="ECO:0000313" key="2">
    <source>
        <dbReference type="EMBL" id="KAK1569900.1"/>
    </source>
</evidence>
<sequence>MKASTMLMLMFLRSASLPRNPCHNIDSARLQTALFLQTTDIGRVGVILPTSPLTTTALTPSVGPKTVLWRKCFAPSRGREQNRHTQLTDDIIHLTEAL</sequence>
<feature type="signal peptide" evidence="1">
    <location>
        <begin position="1"/>
        <end position="18"/>
    </location>
</feature>
<protein>
    <recommendedName>
        <fullName evidence="4">Secreted protein</fullName>
    </recommendedName>
</protein>
<gene>
    <name evidence="2" type="ORF">LY79DRAFT_57608</name>
</gene>
<dbReference type="RefSeq" id="XP_060408091.1">
    <property type="nucleotide sequence ID" value="XM_060559761.1"/>
</dbReference>